<dbReference type="Proteomes" id="UP001159364">
    <property type="component" value="Linkage Group LG05"/>
</dbReference>
<feature type="region of interest" description="Disordered" evidence="1">
    <location>
        <begin position="175"/>
        <end position="194"/>
    </location>
</feature>
<evidence type="ECO:0000259" key="2">
    <source>
        <dbReference type="Pfam" id="PF07223"/>
    </source>
</evidence>
<feature type="compositionally biased region" description="Low complexity" evidence="1">
    <location>
        <begin position="315"/>
        <end position="329"/>
    </location>
</feature>
<reference evidence="3 4" key="1">
    <citation type="submission" date="2021-09" db="EMBL/GenBank/DDBJ databases">
        <title>Genomic insights and catalytic innovation underlie evolution of tropane alkaloids biosynthesis.</title>
        <authorList>
            <person name="Wang Y.-J."/>
            <person name="Tian T."/>
            <person name="Huang J.-P."/>
            <person name="Huang S.-X."/>
        </authorList>
    </citation>
    <scope>NUCLEOTIDE SEQUENCE [LARGE SCALE GENOMIC DNA]</scope>
    <source>
        <strain evidence="3">KIB-2018</strain>
        <tissue evidence="3">Leaf</tissue>
    </source>
</reference>
<feature type="region of interest" description="Disordered" evidence="1">
    <location>
        <begin position="315"/>
        <end position="363"/>
    </location>
</feature>
<dbReference type="AlphaFoldDB" id="A0AAV8TC32"/>
<proteinExistence type="predicted"/>
<dbReference type="EMBL" id="JAIWQS010000005">
    <property type="protein sequence ID" value="KAJ8763850.1"/>
    <property type="molecule type" value="Genomic_DNA"/>
</dbReference>
<accession>A0AAV8TC32</accession>
<gene>
    <name evidence="3" type="ORF">K2173_003632</name>
</gene>
<evidence type="ECO:0000256" key="1">
    <source>
        <dbReference type="SAM" id="MobiDB-lite"/>
    </source>
</evidence>
<feature type="compositionally biased region" description="Low complexity" evidence="1">
    <location>
        <begin position="391"/>
        <end position="404"/>
    </location>
</feature>
<dbReference type="PANTHER" id="PTHR31805">
    <property type="entry name" value="RECEPTOR-LIKE KINASE, PUTATIVE (DUF1421)-RELATED"/>
    <property type="match status" value="1"/>
</dbReference>
<sequence>MASGSSGRGNSGSKGFDFGSDDILCSYEDYGNNQDSSNGTHADPVMAISDSTKDLLKNRMARSSVFPVTSYSQPEDSFSHDVISNVEKSVKKHTDILMHFLEGISSRLSQLELYCYNLDKSIGEMRSDLVRDNRDADSKLKSLEKHLHEVHRSVQILRDKHELAETKKELAKLQLVQKESTSSHSQPDEEKAAPAVSDIKSANNTSEVHNQRLALALSHQIVPQQKQSTFSALPQIPAQNATRLSNYYMPPPHLPVPAVEAPHRPSQYTPADTQYRTPQVQDISRVAQQVLQTQVNQAPVGHQFSQYQQQWPQQLPQQLQPQQQTIQSQVGPSSTAVYPTYTPPGQQMNSSPSETLPNSMPIQVPLSALPQPLASHADAMPYGYAAGRTVSQQPQPQSQPQPQQLKGAFGAQQGDVYAAQGPHSTRPPGPYMMYDTEGGRANHPPQQSQFQQGGCPPTNLSLQNPRLATPGTTMLSNPSQSNFPRSHQYNELIDKLVSMGFRGDRVISVIQRMEDGGQPVDFNVVLDRLNVHPSGGSQRGW</sequence>
<evidence type="ECO:0000313" key="3">
    <source>
        <dbReference type="EMBL" id="KAJ8763850.1"/>
    </source>
</evidence>
<protein>
    <recommendedName>
        <fullName evidence="2">DUF1421 domain-containing protein</fullName>
    </recommendedName>
</protein>
<feature type="compositionally biased region" description="Polar residues" evidence="1">
    <location>
        <begin position="330"/>
        <end position="361"/>
    </location>
</feature>
<feature type="domain" description="DUF1421" evidence="2">
    <location>
        <begin position="489"/>
        <end position="532"/>
    </location>
</feature>
<dbReference type="InterPro" id="IPR010820">
    <property type="entry name" value="DUF1421"/>
</dbReference>
<keyword evidence="4" id="KW-1185">Reference proteome</keyword>
<evidence type="ECO:0000313" key="4">
    <source>
        <dbReference type="Proteomes" id="UP001159364"/>
    </source>
</evidence>
<feature type="compositionally biased region" description="Polar residues" evidence="1">
    <location>
        <begin position="444"/>
        <end position="485"/>
    </location>
</feature>
<feature type="region of interest" description="Disordered" evidence="1">
    <location>
        <begin position="389"/>
        <end position="408"/>
    </location>
</feature>
<dbReference type="Pfam" id="PF07223">
    <property type="entry name" value="DUF1421"/>
    <property type="match status" value="1"/>
</dbReference>
<organism evidence="3 4">
    <name type="scientific">Erythroxylum novogranatense</name>
    <dbReference type="NCBI Taxonomy" id="1862640"/>
    <lineage>
        <taxon>Eukaryota</taxon>
        <taxon>Viridiplantae</taxon>
        <taxon>Streptophyta</taxon>
        <taxon>Embryophyta</taxon>
        <taxon>Tracheophyta</taxon>
        <taxon>Spermatophyta</taxon>
        <taxon>Magnoliopsida</taxon>
        <taxon>eudicotyledons</taxon>
        <taxon>Gunneridae</taxon>
        <taxon>Pentapetalae</taxon>
        <taxon>rosids</taxon>
        <taxon>fabids</taxon>
        <taxon>Malpighiales</taxon>
        <taxon>Erythroxylaceae</taxon>
        <taxon>Erythroxylum</taxon>
    </lineage>
</organism>
<comment type="caution">
    <text evidence="3">The sequence shown here is derived from an EMBL/GenBank/DDBJ whole genome shotgun (WGS) entry which is preliminary data.</text>
</comment>
<name>A0AAV8TC32_9ROSI</name>
<dbReference type="PANTHER" id="PTHR31805:SF16">
    <property type="entry name" value="FORMIN-LIKE PROTEIN (DUF1421)"/>
    <property type="match status" value="1"/>
</dbReference>
<feature type="region of interest" description="Disordered" evidence="1">
    <location>
        <begin position="418"/>
        <end position="485"/>
    </location>
</feature>